<dbReference type="Proteomes" id="UP000177197">
    <property type="component" value="Unassembled WGS sequence"/>
</dbReference>
<evidence type="ECO:0000313" key="1">
    <source>
        <dbReference type="EMBL" id="OGD40456.1"/>
    </source>
</evidence>
<proteinExistence type="predicted"/>
<dbReference type="EMBL" id="MEYV01000008">
    <property type="protein sequence ID" value="OGD40456.1"/>
    <property type="molecule type" value="Genomic_DNA"/>
</dbReference>
<name>A0A1F5CC64_9BACT</name>
<sequence length="124" mass="14298">MTPKTFADLLLRICDKETSQDPDGWTKENPLWGHCAVVALLAQDIFGGEILRASLESTKFAKMRSHYWNRLSVFGEVDFTGKQFGDNYPRGLEPIVRERAYLLSNPETKRRYELLAKRFKTQTA</sequence>
<evidence type="ECO:0000313" key="2">
    <source>
        <dbReference type="Proteomes" id="UP000177197"/>
    </source>
</evidence>
<comment type="caution">
    <text evidence="1">The sequence shown here is derived from an EMBL/GenBank/DDBJ whole genome shotgun (WGS) entry which is preliminary data.</text>
</comment>
<reference evidence="1 2" key="1">
    <citation type="journal article" date="2016" name="Nat. Commun.">
        <title>Thousands of microbial genomes shed light on interconnected biogeochemical processes in an aquifer system.</title>
        <authorList>
            <person name="Anantharaman K."/>
            <person name="Brown C.T."/>
            <person name="Hug L.A."/>
            <person name="Sharon I."/>
            <person name="Castelle C.J."/>
            <person name="Probst A.J."/>
            <person name="Thomas B.C."/>
            <person name="Singh A."/>
            <person name="Wilkins M.J."/>
            <person name="Karaoz U."/>
            <person name="Brodie E.L."/>
            <person name="Williams K.H."/>
            <person name="Hubbard S.S."/>
            <person name="Banfield J.F."/>
        </authorList>
    </citation>
    <scope>NUCLEOTIDE SEQUENCE [LARGE SCALE GENOMIC DNA]</scope>
</reference>
<dbReference type="InterPro" id="IPR056238">
    <property type="entry name" value="YunG-like"/>
</dbReference>
<accession>A0A1F5CC64</accession>
<organism evidence="1 2">
    <name type="scientific">Candidatus Azambacteria bacterium RIFCSPLOWO2_02_FULL_44_14</name>
    <dbReference type="NCBI Taxonomy" id="1797306"/>
    <lineage>
        <taxon>Bacteria</taxon>
        <taxon>Candidatus Azamiibacteriota</taxon>
    </lineage>
</organism>
<dbReference type="AlphaFoldDB" id="A0A1F5CC64"/>
<gene>
    <name evidence="1" type="ORF">A3I30_00025</name>
</gene>
<dbReference type="Pfam" id="PF24585">
    <property type="entry name" value="YunG"/>
    <property type="match status" value="1"/>
</dbReference>
<protein>
    <submittedName>
        <fullName evidence="1">Uncharacterized protein</fullName>
    </submittedName>
</protein>